<keyword evidence="5 8" id="KW-0547">Nucleotide-binding</keyword>
<dbReference type="GO" id="GO:0005524">
    <property type="term" value="F:ATP binding"/>
    <property type="evidence" value="ECO:0007669"/>
    <property type="project" value="UniProtKB-UniRule"/>
</dbReference>
<dbReference type="Proteomes" id="UP000306631">
    <property type="component" value="Unassembled WGS sequence"/>
</dbReference>
<keyword evidence="2 8" id="KW-0963">Cytoplasm</keyword>
<dbReference type="EMBL" id="SRYW01000001">
    <property type="protein sequence ID" value="TGY37384.1"/>
    <property type="molecule type" value="Genomic_DNA"/>
</dbReference>
<dbReference type="HAMAP" id="MF_01161">
    <property type="entry name" value="tRNA_Ile_lys_synt"/>
    <property type="match status" value="1"/>
</dbReference>
<feature type="domain" description="Lysidine-tRNA(Ile) synthetase C-terminal" evidence="9">
    <location>
        <begin position="354"/>
        <end position="427"/>
    </location>
</feature>
<dbReference type="AlphaFoldDB" id="A0A4S2DA06"/>
<dbReference type="InterPro" id="IPR015262">
    <property type="entry name" value="tRNA_Ile_lys_synt_subst-bd"/>
</dbReference>
<dbReference type="InterPro" id="IPR012796">
    <property type="entry name" value="Lysidine-tRNA-synth_C"/>
</dbReference>
<evidence type="ECO:0000313" key="10">
    <source>
        <dbReference type="EMBL" id="TGY37384.1"/>
    </source>
</evidence>
<dbReference type="InterPro" id="IPR014729">
    <property type="entry name" value="Rossmann-like_a/b/a_fold"/>
</dbReference>
<comment type="subcellular location">
    <subcellularLocation>
        <location evidence="1 8">Cytoplasm</location>
    </subcellularLocation>
</comment>
<dbReference type="Pfam" id="PF09179">
    <property type="entry name" value="TilS"/>
    <property type="match status" value="1"/>
</dbReference>
<evidence type="ECO:0000313" key="11">
    <source>
        <dbReference type="Proteomes" id="UP000306631"/>
    </source>
</evidence>
<keyword evidence="3 8" id="KW-0436">Ligase</keyword>
<dbReference type="PANTHER" id="PTHR43033">
    <property type="entry name" value="TRNA(ILE)-LYSIDINE SYNTHASE-RELATED"/>
    <property type="match status" value="1"/>
</dbReference>
<organism evidence="10 11">
    <name type="scientific">Stenotrophomonas maltophilia</name>
    <name type="common">Pseudomonas maltophilia</name>
    <name type="synonym">Xanthomonas maltophilia</name>
    <dbReference type="NCBI Taxonomy" id="40324"/>
    <lineage>
        <taxon>Bacteria</taxon>
        <taxon>Pseudomonadati</taxon>
        <taxon>Pseudomonadota</taxon>
        <taxon>Gammaproteobacteria</taxon>
        <taxon>Lysobacterales</taxon>
        <taxon>Lysobacteraceae</taxon>
        <taxon>Stenotrophomonas</taxon>
        <taxon>Stenotrophomonas maltophilia group</taxon>
    </lineage>
</organism>
<evidence type="ECO:0000259" key="9">
    <source>
        <dbReference type="SMART" id="SM00977"/>
    </source>
</evidence>
<dbReference type="Gene3D" id="1.20.59.20">
    <property type="match status" value="1"/>
</dbReference>
<proteinExistence type="inferred from homology"/>
<dbReference type="Pfam" id="PF11734">
    <property type="entry name" value="TilS_C"/>
    <property type="match status" value="1"/>
</dbReference>
<dbReference type="GO" id="GO:0005737">
    <property type="term" value="C:cytoplasm"/>
    <property type="evidence" value="ECO:0007669"/>
    <property type="project" value="UniProtKB-SubCell"/>
</dbReference>
<dbReference type="NCBIfam" id="TIGR02432">
    <property type="entry name" value="lysidine_TilS_N"/>
    <property type="match status" value="1"/>
</dbReference>
<protein>
    <recommendedName>
        <fullName evidence="8">tRNA(Ile)-lysidine synthase</fullName>
        <ecNumber evidence="8">6.3.4.19</ecNumber>
    </recommendedName>
    <alternativeName>
        <fullName evidence="8">tRNA(Ile)-2-lysyl-cytidine synthase</fullName>
    </alternativeName>
    <alternativeName>
        <fullName evidence="8">tRNA(Ile)-lysidine synthetase</fullName>
    </alternativeName>
</protein>
<evidence type="ECO:0000256" key="4">
    <source>
        <dbReference type="ARBA" id="ARBA00022694"/>
    </source>
</evidence>
<sequence length="432" mass="47462">MPDPMPIDLPVSPDTPTPVLVGFSGGLDSTVLLHWLAAMPAQRAAGLRALHVHHGLQAAADGWVDHCRAICADWEIPLQVIHVDVARDSGQGLEAAARNARRDAFAHALRPGERLALAHHRDDQAETFLLRALRGSGVDGLAAIQAHAGFAAGSVWRPLLQVPRSALLDHARTHGLHWIDDPSNARDDADRNFLRLHVMPLLQQRWPQADAAFARSAALCAQSQRLLDSTDRDALRRCLIAPGVMSITPLQRLPAERRARLLRRWVRNSGLPPLPAAGVDAIEQDLLPAAPDADAQFAWQGARIRRWRGELHLLSVTLALPPHWSVHWDGRAVLALPDGGQLALLGATRLPTPVQVRARRGGERIQLPGRTHSHALKDLLQQRGLPPWQRRQLPLLFQDDTLVAAGDRVIAATLQQWLDEHHAHLQWTPGSA</sequence>
<comment type="similarity">
    <text evidence="8">Belongs to the tRNA(Ile)-lysidine synthase family.</text>
</comment>
<dbReference type="SMART" id="SM00977">
    <property type="entry name" value="TilS_C"/>
    <property type="match status" value="1"/>
</dbReference>
<accession>A0A4S2DA06</accession>
<evidence type="ECO:0000256" key="6">
    <source>
        <dbReference type="ARBA" id="ARBA00022840"/>
    </source>
</evidence>
<name>A0A4S2DA06_STEMA</name>
<evidence type="ECO:0000256" key="7">
    <source>
        <dbReference type="ARBA" id="ARBA00048539"/>
    </source>
</evidence>
<dbReference type="EC" id="6.3.4.19" evidence="8"/>
<comment type="function">
    <text evidence="8">Ligates lysine onto the cytidine present at position 34 of the AUA codon-specific tRNA(Ile) that contains the anticodon CAU, in an ATP-dependent manner. Cytidine is converted to lysidine, thus changing the amino acid specificity of the tRNA from methionine to isoleucine.</text>
</comment>
<evidence type="ECO:0000256" key="8">
    <source>
        <dbReference type="HAMAP-Rule" id="MF_01161"/>
    </source>
</evidence>
<dbReference type="Pfam" id="PF01171">
    <property type="entry name" value="ATP_bind_3"/>
    <property type="match status" value="1"/>
</dbReference>
<dbReference type="SUPFAM" id="SSF82829">
    <property type="entry name" value="MesJ substrate recognition domain-like"/>
    <property type="match status" value="1"/>
</dbReference>
<feature type="binding site" evidence="8">
    <location>
        <begin position="24"/>
        <end position="29"/>
    </location>
    <ligand>
        <name>ATP</name>
        <dbReference type="ChEBI" id="CHEBI:30616"/>
    </ligand>
</feature>
<dbReference type="InterPro" id="IPR011063">
    <property type="entry name" value="TilS/TtcA_N"/>
</dbReference>
<dbReference type="CDD" id="cd01992">
    <property type="entry name" value="TilS_N"/>
    <property type="match status" value="1"/>
</dbReference>
<dbReference type="GO" id="GO:0032267">
    <property type="term" value="F:tRNA(Ile)-lysidine synthase activity"/>
    <property type="evidence" value="ECO:0007669"/>
    <property type="project" value="UniProtKB-EC"/>
</dbReference>
<keyword evidence="6 8" id="KW-0067">ATP-binding</keyword>
<comment type="domain">
    <text evidence="8">The N-terminal region contains the highly conserved SGGXDS motif, predicted to be a P-loop motif involved in ATP binding.</text>
</comment>
<evidence type="ECO:0000256" key="2">
    <source>
        <dbReference type="ARBA" id="ARBA00022490"/>
    </source>
</evidence>
<reference evidence="10 11" key="1">
    <citation type="submission" date="2019-04" db="EMBL/GenBank/DDBJ databases">
        <title>Microbes associate with the intestines of laboratory mice.</title>
        <authorList>
            <person name="Navarre W."/>
            <person name="Wong E."/>
            <person name="Huang K."/>
            <person name="Tropini C."/>
            <person name="Ng K."/>
            <person name="Yu B."/>
        </authorList>
    </citation>
    <scope>NUCLEOTIDE SEQUENCE [LARGE SCALE GENOMIC DNA]</scope>
    <source>
        <strain evidence="10 11">NM62_B4-13</strain>
    </source>
</reference>
<dbReference type="InterPro" id="IPR012094">
    <property type="entry name" value="tRNA_Ile_lys_synt"/>
</dbReference>
<evidence type="ECO:0000256" key="3">
    <source>
        <dbReference type="ARBA" id="ARBA00022598"/>
    </source>
</evidence>
<dbReference type="Gene3D" id="3.40.50.620">
    <property type="entry name" value="HUPs"/>
    <property type="match status" value="1"/>
</dbReference>
<comment type="caution">
    <text evidence="10">The sequence shown here is derived from an EMBL/GenBank/DDBJ whole genome shotgun (WGS) entry which is preliminary data.</text>
</comment>
<evidence type="ECO:0000256" key="1">
    <source>
        <dbReference type="ARBA" id="ARBA00004496"/>
    </source>
</evidence>
<dbReference type="NCBIfam" id="TIGR02433">
    <property type="entry name" value="lysidine_TilS_C"/>
    <property type="match status" value="1"/>
</dbReference>
<comment type="catalytic activity">
    <reaction evidence="7 8">
        <text>cytidine(34) in tRNA(Ile2) + L-lysine + ATP = lysidine(34) in tRNA(Ile2) + AMP + diphosphate + H(+)</text>
        <dbReference type="Rhea" id="RHEA:43744"/>
        <dbReference type="Rhea" id="RHEA-COMP:10625"/>
        <dbReference type="Rhea" id="RHEA-COMP:10670"/>
        <dbReference type="ChEBI" id="CHEBI:15378"/>
        <dbReference type="ChEBI" id="CHEBI:30616"/>
        <dbReference type="ChEBI" id="CHEBI:32551"/>
        <dbReference type="ChEBI" id="CHEBI:33019"/>
        <dbReference type="ChEBI" id="CHEBI:82748"/>
        <dbReference type="ChEBI" id="CHEBI:83665"/>
        <dbReference type="ChEBI" id="CHEBI:456215"/>
        <dbReference type="EC" id="6.3.4.19"/>
    </reaction>
</comment>
<gene>
    <name evidence="8 10" type="primary">tilS</name>
    <name evidence="10" type="ORF">E5352_02170</name>
</gene>
<dbReference type="SUPFAM" id="SSF52402">
    <property type="entry name" value="Adenine nucleotide alpha hydrolases-like"/>
    <property type="match status" value="1"/>
</dbReference>
<dbReference type="InterPro" id="IPR012795">
    <property type="entry name" value="tRNA_Ile_lys_synt_N"/>
</dbReference>
<dbReference type="PANTHER" id="PTHR43033:SF1">
    <property type="entry name" value="TRNA(ILE)-LYSIDINE SYNTHASE-RELATED"/>
    <property type="match status" value="1"/>
</dbReference>
<dbReference type="SUPFAM" id="SSF56037">
    <property type="entry name" value="PheT/TilS domain"/>
    <property type="match status" value="1"/>
</dbReference>
<keyword evidence="4 8" id="KW-0819">tRNA processing</keyword>
<dbReference type="GO" id="GO:0006400">
    <property type="term" value="P:tRNA modification"/>
    <property type="evidence" value="ECO:0007669"/>
    <property type="project" value="UniProtKB-UniRule"/>
</dbReference>
<dbReference type="OrthoDB" id="9807403at2"/>
<evidence type="ECO:0000256" key="5">
    <source>
        <dbReference type="ARBA" id="ARBA00022741"/>
    </source>
</evidence>